<evidence type="ECO:0000313" key="2">
    <source>
        <dbReference type="EMBL" id="MBL7630880.1"/>
    </source>
</evidence>
<dbReference type="InterPro" id="IPR036388">
    <property type="entry name" value="WH-like_DNA-bd_sf"/>
</dbReference>
<comment type="caution">
    <text evidence="2">The sequence shown here is derived from an EMBL/GenBank/DDBJ whole genome shotgun (WGS) entry which is preliminary data.</text>
</comment>
<organism evidence="2 3">
    <name type="scientific">Frankia nepalensis</name>
    <dbReference type="NCBI Taxonomy" id="1836974"/>
    <lineage>
        <taxon>Bacteria</taxon>
        <taxon>Bacillati</taxon>
        <taxon>Actinomycetota</taxon>
        <taxon>Actinomycetes</taxon>
        <taxon>Frankiales</taxon>
        <taxon>Frankiaceae</taxon>
        <taxon>Frankia</taxon>
    </lineage>
</organism>
<feature type="compositionally biased region" description="Low complexity" evidence="1">
    <location>
        <begin position="228"/>
        <end position="237"/>
    </location>
</feature>
<dbReference type="Proteomes" id="UP000604475">
    <property type="component" value="Unassembled WGS sequence"/>
</dbReference>
<accession>A0A937RL34</accession>
<dbReference type="Gene3D" id="1.10.10.10">
    <property type="entry name" value="Winged helix-like DNA-binding domain superfamily/Winged helix DNA-binding domain"/>
    <property type="match status" value="1"/>
</dbReference>
<dbReference type="InterPro" id="IPR051677">
    <property type="entry name" value="AfsR-DnrI-RedD_regulator"/>
</dbReference>
<protein>
    <recommendedName>
        <fullName evidence="4">SARP family transcriptional regulator</fullName>
    </recommendedName>
</protein>
<evidence type="ECO:0000313" key="3">
    <source>
        <dbReference type="Proteomes" id="UP000604475"/>
    </source>
</evidence>
<gene>
    <name evidence="2" type="ORF">I7412_27705</name>
</gene>
<reference evidence="2" key="1">
    <citation type="submission" date="2020-12" db="EMBL/GenBank/DDBJ databases">
        <title>Genomic characterization of non-nitrogen-fixing Frankia strains.</title>
        <authorList>
            <person name="Carlos-Shanley C."/>
            <person name="Guerra T."/>
            <person name="Hahn D."/>
        </authorList>
    </citation>
    <scope>NUCLEOTIDE SEQUENCE</scope>
    <source>
        <strain evidence="2">CN6</strain>
    </source>
</reference>
<keyword evidence="3" id="KW-1185">Reference proteome</keyword>
<dbReference type="PANTHER" id="PTHR35807">
    <property type="entry name" value="TRANSCRIPTIONAL REGULATOR REDD-RELATED"/>
    <property type="match status" value="1"/>
</dbReference>
<sequence>MTIETVAAPAAREEPARAAARRAEPPAARHDRPRPTRIRLLGRPVIERDGRLADAPRGRKAWALLGYLLLADRPQRRRHLADLMFGEAADPLGALRWSLAELRRALGEPTLFLGDPVCARLPAAMSVDLRAILDPSAEPLALLDADGDLLQGIHLPDSPEYEAWLVVERHRLAVRHEELLRAAAEARLAAGLAGDAIRYAAGAAARNPRSVANRDLLTAVLAAAGGRPPVAAGSAPVRPAPPSQATAEAPRRALRSPMRAGVRRTL</sequence>
<feature type="compositionally biased region" description="Basic and acidic residues" evidence="1">
    <location>
        <begin position="11"/>
        <end position="34"/>
    </location>
</feature>
<evidence type="ECO:0000256" key="1">
    <source>
        <dbReference type="SAM" id="MobiDB-lite"/>
    </source>
</evidence>
<feature type="region of interest" description="Disordered" evidence="1">
    <location>
        <begin position="1"/>
        <end position="34"/>
    </location>
</feature>
<dbReference type="AlphaFoldDB" id="A0A937RL34"/>
<name>A0A937RL34_9ACTN</name>
<proteinExistence type="predicted"/>
<feature type="region of interest" description="Disordered" evidence="1">
    <location>
        <begin position="228"/>
        <end position="266"/>
    </location>
</feature>
<evidence type="ECO:0008006" key="4">
    <source>
        <dbReference type="Google" id="ProtNLM"/>
    </source>
</evidence>
<dbReference type="EMBL" id="JAEACQ010000255">
    <property type="protein sequence ID" value="MBL7630880.1"/>
    <property type="molecule type" value="Genomic_DNA"/>
</dbReference>
<dbReference type="RefSeq" id="WP_203005654.1">
    <property type="nucleotide sequence ID" value="NZ_JADWYV010000181.1"/>
</dbReference>